<evidence type="ECO:0000313" key="1">
    <source>
        <dbReference type="EMBL" id="MFF5899171.1"/>
    </source>
</evidence>
<protein>
    <submittedName>
        <fullName evidence="1">VlmB-like protein</fullName>
    </submittedName>
</protein>
<accession>A0ABW6XBR3</accession>
<comment type="caution">
    <text evidence="1">The sequence shown here is derived from an EMBL/GenBank/DDBJ whole genome shotgun (WGS) entry which is preliminary data.</text>
</comment>
<dbReference type="RefSeq" id="WP_387905938.1">
    <property type="nucleotide sequence ID" value="NZ_JBIBEG010000007.1"/>
</dbReference>
<keyword evidence="2" id="KW-1185">Reference proteome</keyword>
<evidence type="ECO:0000313" key="2">
    <source>
        <dbReference type="Proteomes" id="UP001602322"/>
    </source>
</evidence>
<dbReference type="Proteomes" id="UP001602322">
    <property type="component" value="Unassembled WGS sequence"/>
</dbReference>
<organism evidence="1 2">
    <name type="scientific">Streptomyces argenteolus</name>
    <dbReference type="NCBI Taxonomy" id="67274"/>
    <lineage>
        <taxon>Bacteria</taxon>
        <taxon>Bacillati</taxon>
        <taxon>Actinomycetota</taxon>
        <taxon>Actinomycetes</taxon>
        <taxon>Kitasatosporales</taxon>
        <taxon>Streptomycetaceae</taxon>
        <taxon>Streptomyces</taxon>
    </lineage>
</organism>
<reference evidence="1 2" key="1">
    <citation type="submission" date="2024-10" db="EMBL/GenBank/DDBJ databases">
        <title>The Natural Products Discovery Center: Release of the First 8490 Sequenced Strains for Exploring Actinobacteria Biosynthetic Diversity.</title>
        <authorList>
            <person name="Kalkreuter E."/>
            <person name="Kautsar S.A."/>
            <person name="Yang D."/>
            <person name="Bader C.D."/>
            <person name="Teijaro C.N."/>
            <person name="Fluegel L."/>
            <person name="Davis C.M."/>
            <person name="Simpson J.R."/>
            <person name="Lauterbach L."/>
            <person name="Steele A.D."/>
            <person name="Gui C."/>
            <person name="Meng S."/>
            <person name="Li G."/>
            <person name="Viehrig K."/>
            <person name="Ye F."/>
            <person name="Su P."/>
            <person name="Kiefer A.F."/>
            <person name="Nichols A."/>
            <person name="Cepeda A.J."/>
            <person name="Yan W."/>
            <person name="Fan B."/>
            <person name="Jiang Y."/>
            <person name="Adhikari A."/>
            <person name="Zheng C.-J."/>
            <person name="Schuster L."/>
            <person name="Cowan T.M."/>
            <person name="Smanski M.J."/>
            <person name="Chevrette M.G."/>
            <person name="De Carvalho L.P.S."/>
            <person name="Shen B."/>
        </authorList>
    </citation>
    <scope>NUCLEOTIDE SEQUENCE [LARGE SCALE GENOMIC DNA]</scope>
    <source>
        <strain evidence="1 2">NPDC012540</strain>
    </source>
</reference>
<gene>
    <name evidence="1" type="ORF">ACFY8O_25065</name>
</gene>
<dbReference type="SUPFAM" id="SSF47240">
    <property type="entry name" value="Ferritin-like"/>
    <property type="match status" value="1"/>
</dbReference>
<dbReference type="InterPro" id="IPR009078">
    <property type="entry name" value="Ferritin-like_SF"/>
</dbReference>
<dbReference type="InterPro" id="IPR012348">
    <property type="entry name" value="RNR-like"/>
</dbReference>
<name>A0ABW6XBR3_9ACTN</name>
<proteinExistence type="predicted"/>
<dbReference type="EMBL" id="JBIBEG010000007">
    <property type="protein sequence ID" value="MFF5899171.1"/>
    <property type="molecule type" value="Genomic_DNA"/>
</dbReference>
<dbReference type="Gene3D" id="1.10.620.20">
    <property type="entry name" value="Ribonucleotide Reductase, subunit A"/>
    <property type="match status" value="1"/>
</dbReference>
<sequence>MTSQIPAETGWDTAPGLLDGAKNLNLTPQQCDLAYWLSGVAQGTLLGRARTGHSTEETTPEHMRRPGPLRDALIMELGCRAVAETEATKALAHYVAAAPGTPELEFFSTQLLDEARHAMVFRNHLLELGVPAGDLHATVERVSGAYTRDVVDPILDFALRAVRDEGDFIGGVAVFTIVIEGVLAPAAELSERKWNVLDPAAGAIARGASIDEIRHLSVGSTVVRDHLLADPGYLPRLTDILERGRALWDEIPDRAYVLEREELFQKGMHDHADLIRDYEVFPGRLLLDTTPEERYDLAERWTDEMAESRFAYMGLDPAVMRIG</sequence>